<evidence type="ECO:0000256" key="6">
    <source>
        <dbReference type="SAM" id="MobiDB-lite"/>
    </source>
</evidence>
<evidence type="ECO:0000256" key="1">
    <source>
        <dbReference type="ARBA" id="ARBA00004123"/>
    </source>
</evidence>
<dbReference type="RefSeq" id="XP_018268585.1">
    <property type="nucleotide sequence ID" value="XM_018412880.1"/>
</dbReference>
<dbReference type="InterPro" id="IPR011989">
    <property type="entry name" value="ARM-like"/>
</dbReference>
<keyword evidence="2" id="KW-0132">Cell division</keyword>
<dbReference type="InterPro" id="IPR039776">
    <property type="entry name" value="Pds5"/>
</dbReference>
<dbReference type="InterPro" id="IPR016024">
    <property type="entry name" value="ARM-type_fold"/>
</dbReference>
<dbReference type="GO" id="GO:0005634">
    <property type="term" value="C:nucleus"/>
    <property type="evidence" value="ECO:0007669"/>
    <property type="project" value="UniProtKB-SubCell"/>
</dbReference>
<evidence type="ECO:0000256" key="4">
    <source>
        <dbReference type="ARBA" id="ARBA00023242"/>
    </source>
</evidence>
<dbReference type="OrthoDB" id="200660at2759"/>
<evidence type="ECO:0000256" key="3">
    <source>
        <dbReference type="ARBA" id="ARBA00022776"/>
    </source>
</evidence>
<dbReference type="GO" id="GO:0051301">
    <property type="term" value="P:cell division"/>
    <property type="evidence" value="ECO:0007669"/>
    <property type="project" value="UniProtKB-KW"/>
</dbReference>
<keyword evidence="3" id="KW-0498">Mitosis</keyword>
<keyword evidence="4" id="KW-0539">Nucleus</keyword>
<dbReference type="Gene3D" id="1.25.10.10">
    <property type="entry name" value="Leucine-rich Repeat Variant"/>
    <property type="match status" value="1"/>
</dbReference>
<keyword evidence="5" id="KW-0131">Cell cycle</keyword>
<feature type="non-terminal residue" evidence="7">
    <location>
        <position position="1143"/>
    </location>
</feature>
<dbReference type="Pfam" id="PF20168">
    <property type="entry name" value="PDS5"/>
    <property type="match status" value="1"/>
</dbReference>
<organism evidence="7 8">
    <name type="scientific">Rhodotorula graminis (strain WP1)</name>
    <dbReference type="NCBI Taxonomy" id="578459"/>
    <lineage>
        <taxon>Eukaryota</taxon>
        <taxon>Fungi</taxon>
        <taxon>Dikarya</taxon>
        <taxon>Basidiomycota</taxon>
        <taxon>Pucciniomycotina</taxon>
        <taxon>Microbotryomycetes</taxon>
        <taxon>Sporidiobolales</taxon>
        <taxon>Sporidiobolaceae</taxon>
        <taxon>Rhodotorula</taxon>
    </lineage>
</organism>
<dbReference type="AlphaFoldDB" id="A0A0P9EZ69"/>
<dbReference type="PANTHER" id="PTHR12663:SF0">
    <property type="entry name" value="PRECOCIOUS DISSOCIATION OF SISTERS 5, ISOFORM A"/>
    <property type="match status" value="1"/>
</dbReference>
<protein>
    <submittedName>
        <fullName evidence="7">Uncharacterized protein</fullName>
    </submittedName>
</protein>
<dbReference type="SUPFAM" id="SSF48371">
    <property type="entry name" value="ARM repeat"/>
    <property type="match status" value="2"/>
</dbReference>
<evidence type="ECO:0000313" key="8">
    <source>
        <dbReference type="Proteomes" id="UP000053890"/>
    </source>
</evidence>
<feature type="region of interest" description="Disordered" evidence="6">
    <location>
        <begin position="816"/>
        <end position="839"/>
    </location>
</feature>
<dbReference type="CDD" id="cd19953">
    <property type="entry name" value="PDS5"/>
    <property type="match status" value="1"/>
</dbReference>
<evidence type="ECO:0000256" key="5">
    <source>
        <dbReference type="ARBA" id="ARBA00023306"/>
    </source>
</evidence>
<proteinExistence type="predicted"/>
<dbReference type="GO" id="GO:0000785">
    <property type="term" value="C:chromatin"/>
    <property type="evidence" value="ECO:0007669"/>
    <property type="project" value="TreeGrafter"/>
</dbReference>
<dbReference type="STRING" id="578459.A0A0P9EZ69"/>
<comment type="subcellular location">
    <subcellularLocation>
        <location evidence="1">Nucleus</location>
    </subcellularLocation>
</comment>
<dbReference type="Proteomes" id="UP000053890">
    <property type="component" value="Unassembled WGS sequence"/>
</dbReference>
<dbReference type="GeneID" id="28973329"/>
<reference evidence="7 8" key="1">
    <citation type="journal article" date="2015" name="Front. Microbiol.">
        <title>Genome sequence of the plant growth promoting endophytic yeast Rhodotorula graminis WP1.</title>
        <authorList>
            <person name="Firrincieli A."/>
            <person name="Otillar R."/>
            <person name="Salamov A."/>
            <person name="Schmutz J."/>
            <person name="Khan Z."/>
            <person name="Redman R.S."/>
            <person name="Fleck N.D."/>
            <person name="Lindquist E."/>
            <person name="Grigoriev I.V."/>
            <person name="Doty S.L."/>
        </authorList>
    </citation>
    <scope>NUCLEOTIDE SEQUENCE [LARGE SCALE GENOMIC DNA]</scope>
    <source>
        <strain evidence="7 8">WP1</strain>
    </source>
</reference>
<accession>A0A0P9EZ69</accession>
<dbReference type="OMA" id="YPPAYNM"/>
<dbReference type="PANTHER" id="PTHR12663">
    <property type="entry name" value="ANDROGEN INDUCED INHIBITOR OF PROLIFERATION AS3 / PDS5-RELATED"/>
    <property type="match status" value="1"/>
</dbReference>
<evidence type="ECO:0000256" key="2">
    <source>
        <dbReference type="ARBA" id="ARBA00022618"/>
    </source>
</evidence>
<keyword evidence="8" id="KW-1185">Reference proteome</keyword>
<gene>
    <name evidence="7" type="ORF">RHOBADRAFT_29677</name>
</gene>
<dbReference type="GO" id="GO:0007064">
    <property type="term" value="P:mitotic sister chromatid cohesion"/>
    <property type="evidence" value="ECO:0007669"/>
    <property type="project" value="InterPro"/>
</dbReference>
<name>A0A0P9EZ69_RHOGW</name>
<evidence type="ECO:0000313" key="7">
    <source>
        <dbReference type="EMBL" id="KPV72536.1"/>
    </source>
</evidence>
<dbReference type="GO" id="GO:0006281">
    <property type="term" value="P:DNA repair"/>
    <property type="evidence" value="ECO:0007669"/>
    <property type="project" value="TreeGrafter"/>
</dbReference>
<dbReference type="EMBL" id="KQ474086">
    <property type="protein sequence ID" value="KPV72536.1"/>
    <property type="molecule type" value="Genomic_DNA"/>
</dbReference>
<sequence>MPAQQRLDFTQPLKGAGSTSELTKRLKHAHTQLRDFDQDLVDTSSLDDLAAQLRQPNLLLHKDKGVKAYAAACLVDVLRLYAPEAPYTPAQLKDIFDFLIRQFRYVGNPTDPHQAEYFFVVDSLASVKSIVLVCDLDAADDLIERVFREAFDTISTSSPKNVELALCDILLALLEEVPNVPTPVTDILTAQFLPRAIKQRPAAHRLATEVCRGATDKLQRHVSQYFGETIVAGGGDKDDDLPTALVEAHDLIRSLNRHVPALLLNVVPQLAEELTTASPAYRRLATGALGAMFGEPVGRGDLAKAFPTVWKEWLRRSKDVDATVRARMCGSLRRIWREHPELANDLTQVTVGALLSDSDEKVRIAACSSFDDIDYETASHHVPRLVLEAVSARLHDKKEKVRAVACRILSRLYDLAYPEIESRDEQATKQFAWIPGRLLDSLVFTDANASTTHRHLINAAFLSSIVPQPKSDKDAGEPDAVASWVDRLLVVERSLVSEEQRFAFLNLSRLADRRGGSVWEGYVSACESYNSGIIDDKSQADVIKGFLKRTIRTISSNMPDPTKASDDLMTFATQNVAQLYRELRALLDPQTDLRAHIKNTRDLLKRVEKFPHGDSCRATFEAFIRLASYPLVNRSSIPQLLRRLTGTTGDDAPQFAASAARVLEHVSKSRPVLFKSHVAELVKLLADQSPSDEPVEGGTVASLVLHALACLKRADESVVVEAKLAKKAVAFASGSKDEREAKHAATLVALDKGRPGALDDLVETLSDSIQNAPASTLVAHLAALARIALHGQSSFERRSESLIASSLEVLTRAGSAGEAVGGPDGAADQDEDEAAPTWSEECDPLTRARVLAIKVVVNRCLAYAATDEAQKVGKEAFTMLWPMLTQHGSTDGTTYSPAVASRIRLAVALSILKLFASRDPYYMRVVLAKFDLFTRTAQDSTFELREAFLKKLVVYLRKDRFHPKVVARLNMVLFLVAHEPEDELKETVLKFVRSRRQRLPDTVRQELWEYPFLRLAHILAHHPDFEGVDTSDAVVLKSIAKYLEDYFDIFVTSENLSFFFQLALKIKTVRDKQLPDRSENLYILSELSQHLLKLLGARHSWPITTYAGKVSLYADLFTTFSTQDEANKVVKNEFIAPEVLKEI</sequence>